<protein>
    <submittedName>
        <fullName evidence="1">Uncharacterized protein</fullName>
    </submittedName>
</protein>
<dbReference type="EMBL" id="LS991953">
    <property type="protein sequence ID" value="SYV93550.1"/>
    <property type="molecule type" value="Genomic_DNA"/>
</dbReference>
<dbReference type="AlphaFoldDB" id="A0A3B0PC44"/>
<dbReference type="PROSITE" id="PS51257">
    <property type="entry name" value="PROKAR_LIPOPROTEIN"/>
    <property type="match status" value="1"/>
</dbReference>
<dbReference type="Proteomes" id="UP000259328">
    <property type="component" value="Chromosome"/>
</dbReference>
<reference evidence="2" key="1">
    <citation type="submission" date="2018-06" db="EMBL/GenBank/DDBJ databases">
        <authorList>
            <consortium name="Pathogen Informatics"/>
        </authorList>
    </citation>
    <scope>NUCLEOTIDE SEQUENCE [LARGE SCALE GENOMIC DNA]</scope>
    <source>
        <strain evidence="2">NCTC10124</strain>
    </source>
</reference>
<name>A0A3B0PC44_MYCSY</name>
<gene>
    <name evidence="1" type="ORF">NCTC10124_01304</name>
</gene>
<organism evidence="1 2">
    <name type="scientific">Mycoplasmopsis synoviae</name>
    <name type="common">Mycoplasma synoviae</name>
    <dbReference type="NCBI Taxonomy" id="2109"/>
    <lineage>
        <taxon>Bacteria</taxon>
        <taxon>Bacillati</taxon>
        <taxon>Mycoplasmatota</taxon>
        <taxon>Mycoplasmoidales</taxon>
        <taxon>Metamycoplasmataceae</taxon>
        <taxon>Mycoplasmopsis</taxon>
    </lineage>
</organism>
<feature type="non-terminal residue" evidence="1">
    <location>
        <position position="55"/>
    </location>
</feature>
<evidence type="ECO:0000313" key="2">
    <source>
        <dbReference type="Proteomes" id="UP000259328"/>
    </source>
</evidence>
<evidence type="ECO:0000313" key="1">
    <source>
        <dbReference type="EMBL" id="SYV93550.1"/>
    </source>
</evidence>
<accession>A0A3B0PC44</accession>
<sequence>MPLSKTLRAAPLPNDVVPGIVLIVSCDEVVSSAIAISGSTSEVLVIAPLVPTSSW</sequence>
<proteinExistence type="predicted"/>